<sequence>MSRSPITTDDGPVLNLPPIHPGEILGEELAGLSVSANALARALDVPPNRITEILNAKRAVTADTALRLARYFGTSARFWMNLQQSYDLAIAERDHGAAIARAVRPRAA</sequence>
<dbReference type="SUPFAM" id="SSF47413">
    <property type="entry name" value="lambda repressor-like DNA-binding domains"/>
    <property type="match status" value="1"/>
</dbReference>
<organism evidence="3">
    <name type="scientific">metagenome</name>
    <dbReference type="NCBI Taxonomy" id="256318"/>
    <lineage>
        <taxon>unclassified sequences</taxon>
        <taxon>metagenomes</taxon>
    </lineage>
</organism>
<evidence type="ECO:0000313" key="3">
    <source>
        <dbReference type="EMBL" id="SUS07914.1"/>
    </source>
</evidence>
<dbReference type="AlphaFoldDB" id="A0A380TJT2"/>
<name>A0A380TJT2_9ZZZZ</name>
<dbReference type="NCBIfam" id="TIGR02607">
    <property type="entry name" value="antidote_HigA"/>
    <property type="match status" value="1"/>
</dbReference>
<evidence type="ECO:0000259" key="2">
    <source>
        <dbReference type="PROSITE" id="PS50943"/>
    </source>
</evidence>
<dbReference type="SMART" id="SM00530">
    <property type="entry name" value="HTH_XRE"/>
    <property type="match status" value="1"/>
</dbReference>
<reference evidence="3" key="1">
    <citation type="submission" date="2018-07" db="EMBL/GenBank/DDBJ databases">
        <authorList>
            <person name="Quirk P.G."/>
            <person name="Krulwich T.A."/>
        </authorList>
    </citation>
    <scope>NUCLEOTIDE SEQUENCE</scope>
</reference>
<dbReference type="Gene3D" id="1.10.260.40">
    <property type="entry name" value="lambda repressor-like DNA-binding domains"/>
    <property type="match status" value="1"/>
</dbReference>
<evidence type="ECO:0000256" key="1">
    <source>
        <dbReference type="ARBA" id="ARBA00023125"/>
    </source>
</evidence>
<keyword evidence="1" id="KW-0238">DNA-binding</keyword>
<gene>
    <name evidence="3" type="ORF">DF3PB_530007</name>
</gene>
<dbReference type="EMBL" id="UIDG01000479">
    <property type="protein sequence ID" value="SUS07914.1"/>
    <property type="molecule type" value="Genomic_DNA"/>
</dbReference>
<dbReference type="GO" id="GO:0003677">
    <property type="term" value="F:DNA binding"/>
    <property type="evidence" value="ECO:0007669"/>
    <property type="project" value="UniProtKB-KW"/>
</dbReference>
<dbReference type="InterPro" id="IPR010982">
    <property type="entry name" value="Lambda_DNA-bd_dom_sf"/>
</dbReference>
<protein>
    <submittedName>
        <fullName evidence="3">Putative Virulence-associated protein</fullName>
    </submittedName>
</protein>
<dbReference type="Pfam" id="PF01381">
    <property type="entry name" value="HTH_3"/>
    <property type="match status" value="1"/>
</dbReference>
<dbReference type="InterPro" id="IPR001387">
    <property type="entry name" value="Cro/C1-type_HTH"/>
</dbReference>
<dbReference type="PANTHER" id="PTHR36924:SF1">
    <property type="entry name" value="ANTITOXIN HIGA-1"/>
    <property type="match status" value="1"/>
</dbReference>
<dbReference type="CDD" id="cd00093">
    <property type="entry name" value="HTH_XRE"/>
    <property type="match status" value="1"/>
</dbReference>
<dbReference type="PROSITE" id="PS50943">
    <property type="entry name" value="HTH_CROC1"/>
    <property type="match status" value="1"/>
</dbReference>
<dbReference type="InterPro" id="IPR013430">
    <property type="entry name" value="Toxin_antidote_HigA"/>
</dbReference>
<dbReference type="PANTHER" id="PTHR36924">
    <property type="entry name" value="ANTITOXIN HIGA-1"/>
    <property type="match status" value="1"/>
</dbReference>
<accession>A0A380TJT2</accession>
<proteinExistence type="predicted"/>
<feature type="domain" description="HTH cro/C1-type" evidence="2">
    <location>
        <begin position="38"/>
        <end position="79"/>
    </location>
</feature>